<protein>
    <submittedName>
        <fullName evidence="1">Uncharacterized protein</fullName>
    </submittedName>
</protein>
<dbReference type="AlphaFoldDB" id="A0A0D7AEH9"/>
<evidence type="ECO:0000313" key="2">
    <source>
        <dbReference type="Proteomes" id="UP000054144"/>
    </source>
</evidence>
<proteinExistence type="predicted"/>
<organism evidence="1 2">
    <name type="scientific">Fistulina hepatica ATCC 64428</name>
    <dbReference type="NCBI Taxonomy" id="1128425"/>
    <lineage>
        <taxon>Eukaryota</taxon>
        <taxon>Fungi</taxon>
        <taxon>Dikarya</taxon>
        <taxon>Basidiomycota</taxon>
        <taxon>Agaricomycotina</taxon>
        <taxon>Agaricomycetes</taxon>
        <taxon>Agaricomycetidae</taxon>
        <taxon>Agaricales</taxon>
        <taxon>Fistulinaceae</taxon>
        <taxon>Fistulina</taxon>
    </lineage>
</organism>
<evidence type="ECO:0000313" key="1">
    <source>
        <dbReference type="EMBL" id="KIY49120.1"/>
    </source>
</evidence>
<gene>
    <name evidence="1" type="ORF">FISHEDRAFT_58469</name>
</gene>
<keyword evidence="2" id="KW-1185">Reference proteome</keyword>
<accession>A0A0D7AEH9</accession>
<dbReference type="Proteomes" id="UP000054144">
    <property type="component" value="Unassembled WGS sequence"/>
</dbReference>
<name>A0A0D7AEH9_9AGAR</name>
<dbReference type="EMBL" id="KN881726">
    <property type="protein sequence ID" value="KIY49120.1"/>
    <property type="molecule type" value="Genomic_DNA"/>
</dbReference>
<sequence length="424" mass="47582">MCRGDTCQHLQEHKLLFYPTYLNRRLGGRTGGSKEGAHTRHGHFQHEMVAGGAGVHYAASWICEWRGVSPLGGTKSGCSPEGAVSYNSDATKREEEAEFPLAAPEQGRPPVLSIDGSYGATLAPTTMSSPGFRAEMQFNILFRSSYTTGKKEGVVPEEKRQCCPVLVNGQAGHTPHQTAQGRWRLFDFRWMHGTCETLDRIHAVENFNCDTKVAIAYLEDREKEVRAKMHTLKRSKAVKILKPPNVRISIYYDERRKRRRRGFADEVREIKDGRGKQDICHYDLRNCADLGHVFRHTGHYVQCPFARHCTTILKDDSLECHIRNKRNADGILAVVERKASSQVLKHIFGATTSYHHVSLFLCASIDHIKQSATHGNDELSTCYSTMGIFNDDTTPQGSDTSLPAMKKMMTSSLLLRPVVVLLHS</sequence>
<reference evidence="1 2" key="1">
    <citation type="journal article" date="2015" name="Fungal Genet. Biol.">
        <title>Evolution of novel wood decay mechanisms in Agaricales revealed by the genome sequences of Fistulina hepatica and Cylindrobasidium torrendii.</title>
        <authorList>
            <person name="Floudas D."/>
            <person name="Held B.W."/>
            <person name="Riley R."/>
            <person name="Nagy L.G."/>
            <person name="Koehler G."/>
            <person name="Ransdell A.S."/>
            <person name="Younus H."/>
            <person name="Chow J."/>
            <person name="Chiniquy J."/>
            <person name="Lipzen A."/>
            <person name="Tritt A."/>
            <person name="Sun H."/>
            <person name="Haridas S."/>
            <person name="LaButti K."/>
            <person name="Ohm R.A."/>
            <person name="Kues U."/>
            <person name="Blanchette R.A."/>
            <person name="Grigoriev I.V."/>
            <person name="Minto R.E."/>
            <person name="Hibbett D.S."/>
        </authorList>
    </citation>
    <scope>NUCLEOTIDE SEQUENCE [LARGE SCALE GENOMIC DNA]</scope>
    <source>
        <strain evidence="1 2">ATCC 64428</strain>
    </source>
</reference>